<evidence type="ECO:0000259" key="3">
    <source>
        <dbReference type="PROSITE" id="PS50157"/>
    </source>
</evidence>
<keyword evidence="1" id="KW-0863">Zinc-finger</keyword>
<feature type="compositionally biased region" description="Basic and acidic residues" evidence="2">
    <location>
        <begin position="102"/>
        <end position="115"/>
    </location>
</feature>
<dbReference type="AlphaFoldDB" id="A0A9P3CKG4"/>
<feature type="domain" description="C2H2-type" evidence="3">
    <location>
        <begin position="222"/>
        <end position="250"/>
    </location>
</feature>
<keyword evidence="1" id="KW-0862">Zinc</keyword>
<feature type="compositionally biased region" description="Polar residues" evidence="2">
    <location>
        <begin position="158"/>
        <end position="173"/>
    </location>
</feature>
<dbReference type="GO" id="GO:0008270">
    <property type="term" value="F:zinc ion binding"/>
    <property type="evidence" value="ECO:0007669"/>
    <property type="project" value="UniProtKB-KW"/>
</dbReference>
<evidence type="ECO:0000256" key="1">
    <source>
        <dbReference type="PROSITE-ProRule" id="PRU00042"/>
    </source>
</evidence>
<dbReference type="SMART" id="SM00355">
    <property type="entry name" value="ZnF_C2H2"/>
    <property type="match status" value="2"/>
</dbReference>
<sequence length="427" mass="46972">MAGTTQLNGGDATLHNNTHDESLALDPELVADVLNADLFVDINEENAEYERYLAGQPETAFNANGLDIPGPALPALSDGPSRANSTIALRTPEPEYNGADRQAGDVHGLDEPHNADADFDLDDFVIPSAYEPAVTVKTEHPVPDPAILHQFHSEPYVSTTGKPPLLTRSSPSTGALLPSPTEPHMGLYRSPSKRGRQDTSNDVASLVKKPSVKRHKQEKGGFPCDRCSEIFDRACDRTKHFERTHKPKDQHRNICPHCHNGTPKTFLYPKDLRRHIKQMHNDEAQSVSPDRKPPNTSPASPTASKPSVLRALSNAVMSLKKLRITATSPQHNLIMVSKDQKSFFEVEVSGLNFDDDLISRILKTLEFDKHFPQESVQAQTYSRQYGRVKLGQKLDAQNILKLVTKNADGQGSLKLLISTTDGYGNSG</sequence>
<feature type="compositionally biased region" description="Low complexity" evidence="2">
    <location>
        <begin position="297"/>
        <end position="307"/>
    </location>
</feature>
<keyword evidence="5" id="KW-1185">Reference proteome</keyword>
<proteinExistence type="predicted"/>
<dbReference type="Proteomes" id="UP000825890">
    <property type="component" value="Unassembled WGS sequence"/>
</dbReference>
<name>A0A9P3CKG4_9PEZI</name>
<feature type="region of interest" description="Disordered" evidence="2">
    <location>
        <begin position="158"/>
        <end position="221"/>
    </location>
</feature>
<dbReference type="Gene3D" id="3.30.160.60">
    <property type="entry name" value="Classic Zinc Finger"/>
    <property type="match status" value="1"/>
</dbReference>
<dbReference type="EMBL" id="BOLY01000004">
    <property type="protein sequence ID" value="GIZ43821.1"/>
    <property type="molecule type" value="Genomic_DNA"/>
</dbReference>
<dbReference type="OrthoDB" id="3647936at2759"/>
<evidence type="ECO:0000313" key="4">
    <source>
        <dbReference type="EMBL" id="GIZ43821.1"/>
    </source>
</evidence>
<dbReference type="InterPro" id="IPR013087">
    <property type="entry name" value="Znf_C2H2_type"/>
</dbReference>
<evidence type="ECO:0000256" key="2">
    <source>
        <dbReference type="SAM" id="MobiDB-lite"/>
    </source>
</evidence>
<organism evidence="4 5">
    <name type="scientific">Cercospora kikuchii</name>
    <dbReference type="NCBI Taxonomy" id="84275"/>
    <lineage>
        <taxon>Eukaryota</taxon>
        <taxon>Fungi</taxon>
        <taxon>Dikarya</taxon>
        <taxon>Ascomycota</taxon>
        <taxon>Pezizomycotina</taxon>
        <taxon>Dothideomycetes</taxon>
        <taxon>Dothideomycetidae</taxon>
        <taxon>Mycosphaerellales</taxon>
        <taxon>Mycosphaerellaceae</taxon>
        <taxon>Cercospora</taxon>
    </lineage>
</organism>
<feature type="region of interest" description="Disordered" evidence="2">
    <location>
        <begin position="280"/>
        <end position="307"/>
    </location>
</feature>
<comment type="caution">
    <text evidence="4">The sequence shown here is derived from an EMBL/GenBank/DDBJ whole genome shotgun (WGS) entry which is preliminary data.</text>
</comment>
<protein>
    <recommendedName>
        <fullName evidence="3">C2H2-type domain-containing protein</fullName>
    </recommendedName>
</protein>
<dbReference type="RefSeq" id="XP_044658308.1">
    <property type="nucleotide sequence ID" value="XM_044802373.1"/>
</dbReference>
<dbReference type="PROSITE" id="PS00028">
    <property type="entry name" value="ZINC_FINGER_C2H2_1"/>
    <property type="match status" value="1"/>
</dbReference>
<dbReference type="PROSITE" id="PS50157">
    <property type="entry name" value="ZINC_FINGER_C2H2_2"/>
    <property type="match status" value="1"/>
</dbReference>
<evidence type="ECO:0000313" key="5">
    <source>
        <dbReference type="Proteomes" id="UP000825890"/>
    </source>
</evidence>
<accession>A0A9P3CKG4</accession>
<gene>
    <name evidence="4" type="ORF">CKM354_000703400</name>
</gene>
<feature type="region of interest" description="Disordered" evidence="2">
    <location>
        <begin position="76"/>
        <end position="115"/>
    </location>
</feature>
<dbReference type="GeneID" id="68292609"/>
<feature type="compositionally biased region" description="Basic and acidic residues" evidence="2">
    <location>
        <begin position="280"/>
        <end position="293"/>
    </location>
</feature>
<keyword evidence="1" id="KW-0479">Metal-binding</keyword>
<reference evidence="4 5" key="1">
    <citation type="submission" date="2021-01" db="EMBL/GenBank/DDBJ databases">
        <title>Cercospora kikuchii MAFF 305040 whole genome shotgun sequence.</title>
        <authorList>
            <person name="Kashiwa T."/>
            <person name="Suzuki T."/>
        </authorList>
    </citation>
    <scope>NUCLEOTIDE SEQUENCE [LARGE SCALE GENOMIC DNA]</scope>
    <source>
        <strain evidence="4 5">MAFF 305040</strain>
    </source>
</reference>